<gene>
    <name evidence="2" type="primary">LOC116418547</name>
</gene>
<organism evidence="2 3">
    <name type="scientific">Piliocolobus tephrosceles</name>
    <name type="common">Ugandan red Colobus</name>
    <dbReference type="NCBI Taxonomy" id="591936"/>
    <lineage>
        <taxon>Eukaryota</taxon>
        <taxon>Metazoa</taxon>
        <taxon>Chordata</taxon>
        <taxon>Craniata</taxon>
        <taxon>Vertebrata</taxon>
        <taxon>Euteleostomi</taxon>
        <taxon>Mammalia</taxon>
        <taxon>Eutheria</taxon>
        <taxon>Euarchontoglires</taxon>
        <taxon>Primates</taxon>
        <taxon>Haplorrhini</taxon>
        <taxon>Catarrhini</taxon>
        <taxon>Cercopithecidae</taxon>
        <taxon>Colobinae</taxon>
        <taxon>Piliocolobus</taxon>
    </lineage>
</organism>
<dbReference type="KEGG" id="pteh:116418547"/>
<dbReference type="GeneID" id="116418547"/>
<keyword evidence="3" id="KW-1185">Reference proteome</keyword>
<name>A0A8C9H7V3_9PRIM</name>
<accession>A0A8C9H7V3</accession>
<reference evidence="2" key="2">
    <citation type="submission" date="2025-09" db="UniProtKB">
        <authorList>
            <consortium name="Ensembl"/>
        </authorList>
    </citation>
    <scope>IDENTIFICATION</scope>
</reference>
<dbReference type="RefSeq" id="XP_031790532.1">
    <property type="nucleotide sequence ID" value="XM_031934672.1"/>
</dbReference>
<proteinExistence type="predicted"/>
<evidence type="ECO:0000313" key="2">
    <source>
        <dbReference type="Ensembl" id="ENSPTEP00000012404.1"/>
    </source>
</evidence>
<evidence type="ECO:0000256" key="1">
    <source>
        <dbReference type="SAM" id="MobiDB-lite"/>
    </source>
</evidence>
<dbReference type="AlphaFoldDB" id="A0A8C9H7V3"/>
<evidence type="ECO:0000313" key="3">
    <source>
        <dbReference type="Proteomes" id="UP000694416"/>
    </source>
</evidence>
<protein>
    <submittedName>
        <fullName evidence="2">Uncharacterized protein</fullName>
    </submittedName>
</protein>
<sequence length="112" mass="11466">MAAAAASPSPDPAGRRVSRPKPAGPQRNACRAAGTQRLWAAAGVAGREAWRPLERRAAEAIRACRAQEGGLGTQAGSAASLGHGAVQIRFPGDHSVAIGRNLPSPDDNGQRP</sequence>
<dbReference type="Proteomes" id="UP000694416">
    <property type="component" value="Unplaced"/>
</dbReference>
<reference evidence="2" key="1">
    <citation type="submission" date="2025-08" db="UniProtKB">
        <authorList>
            <consortium name="Ensembl"/>
        </authorList>
    </citation>
    <scope>IDENTIFICATION</scope>
</reference>
<feature type="region of interest" description="Disordered" evidence="1">
    <location>
        <begin position="1"/>
        <end position="32"/>
    </location>
</feature>
<dbReference type="Ensembl" id="ENSPTET00000018665.1">
    <property type="protein sequence ID" value="ENSPTEP00000012404.1"/>
    <property type="gene ID" value="ENSPTEG00000013919.1"/>
</dbReference>